<evidence type="ECO:0000256" key="2">
    <source>
        <dbReference type="ARBA" id="ARBA00022475"/>
    </source>
</evidence>
<dbReference type="RefSeq" id="WP_136771673.1">
    <property type="nucleotide sequence ID" value="NZ_CP156074.1"/>
</dbReference>
<accession>A0A4U0QCM1</accession>
<organism evidence="8 9">
    <name type="scientific">Chitiniphilus eburneus</name>
    <dbReference type="NCBI Taxonomy" id="2571148"/>
    <lineage>
        <taxon>Bacteria</taxon>
        <taxon>Pseudomonadati</taxon>
        <taxon>Pseudomonadota</taxon>
        <taxon>Betaproteobacteria</taxon>
        <taxon>Neisseriales</taxon>
        <taxon>Chitinibacteraceae</taxon>
        <taxon>Chitiniphilus</taxon>
    </lineage>
</organism>
<protein>
    <submittedName>
        <fullName evidence="8">Lysophospholipid acyltransferase family protein</fullName>
    </submittedName>
</protein>
<keyword evidence="7" id="KW-0812">Transmembrane</keyword>
<dbReference type="CDD" id="cd07984">
    <property type="entry name" value="LPLAT_LABLAT-like"/>
    <property type="match status" value="1"/>
</dbReference>
<evidence type="ECO:0000256" key="4">
    <source>
        <dbReference type="ARBA" id="ARBA00022679"/>
    </source>
</evidence>
<keyword evidence="2" id="KW-1003">Cell membrane</keyword>
<dbReference type="AlphaFoldDB" id="A0A4U0QCM1"/>
<dbReference type="NCBIfam" id="NF006487">
    <property type="entry name" value="PRK08905.1"/>
    <property type="match status" value="1"/>
</dbReference>
<keyword evidence="6 8" id="KW-0012">Acyltransferase</keyword>
<keyword evidence="4 8" id="KW-0808">Transferase</keyword>
<comment type="caution">
    <text evidence="8">The sequence shown here is derived from an EMBL/GenBank/DDBJ whole genome shotgun (WGS) entry which is preliminary data.</text>
</comment>
<keyword evidence="5 7" id="KW-0472">Membrane</keyword>
<proteinExistence type="predicted"/>
<reference evidence="8 9" key="1">
    <citation type="submission" date="2019-04" db="EMBL/GenBank/DDBJ databases">
        <title>Chitiniphilus eburnea sp. nov., a novel chitinolytic bacterium isolated from aquaculture sludge.</title>
        <authorList>
            <person name="Sheng M."/>
        </authorList>
    </citation>
    <scope>NUCLEOTIDE SEQUENCE [LARGE SCALE GENOMIC DNA]</scope>
    <source>
        <strain evidence="8 9">HX-2-15</strain>
    </source>
</reference>
<dbReference type="GO" id="GO:0016746">
    <property type="term" value="F:acyltransferase activity"/>
    <property type="evidence" value="ECO:0007669"/>
    <property type="project" value="UniProtKB-KW"/>
</dbReference>
<name>A0A4U0QCM1_9NEIS</name>
<evidence type="ECO:0000256" key="3">
    <source>
        <dbReference type="ARBA" id="ARBA00022519"/>
    </source>
</evidence>
<gene>
    <name evidence="8" type="ORF">FAZ21_02415</name>
</gene>
<dbReference type="GO" id="GO:0009247">
    <property type="term" value="P:glycolipid biosynthetic process"/>
    <property type="evidence" value="ECO:0007669"/>
    <property type="project" value="UniProtKB-ARBA"/>
</dbReference>
<dbReference type="Proteomes" id="UP000310016">
    <property type="component" value="Unassembled WGS sequence"/>
</dbReference>
<evidence type="ECO:0000256" key="6">
    <source>
        <dbReference type="ARBA" id="ARBA00023315"/>
    </source>
</evidence>
<sequence>MLVALFKPLAWLPLPLFHLLGCLLGWLTWLCSPTYRRRMADNLRRSGLAEREADYSRLIRSSIAAHGMGALELIPAWLRPLPRVAALVVEREGWQAVDDAVARAAPIIFVSPHLGSIEVCGAYMAASQPRQLTALYRPPRIALLEPLMLASRTRGGAQAAPANAQGVRQLLRTLKHGQSVYMLPDQAPGGGDGVWAPFFGRPAYTMTLLARLARANDASVLFCFAERLSWGRGFRVHVRPLQGAFSGDAQADAALLNANIEALVRIAPAQYLWSYNRYKRPSGAPEPTHG</sequence>
<keyword evidence="7" id="KW-1133">Transmembrane helix</keyword>
<keyword evidence="3" id="KW-0997">Cell inner membrane</keyword>
<dbReference type="EMBL" id="SUMF01000001">
    <property type="protein sequence ID" value="TJZ79159.1"/>
    <property type="molecule type" value="Genomic_DNA"/>
</dbReference>
<dbReference type="OrthoDB" id="9803456at2"/>
<dbReference type="GO" id="GO:0005886">
    <property type="term" value="C:plasma membrane"/>
    <property type="evidence" value="ECO:0007669"/>
    <property type="project" value="UniProtKB-SubCell"/>
</dbReference>
<evidence type="ECO:0000256" key="1">
    <source>
        <dbReference type="ARBA" id="ARBA00004533"/>
    </source>
</evidence>
<dbReference type="PANTHER" id="PTHR30606:SF10">
    <property type="entry name" value="PHOSPHATIDYLINOSITOL MANNOSIDE ACYLTRANSFERASE"/>
    <property type="match status" value="1"/>
</dbReference>
<feature type="transmembrane region" description="Helical" evidence="7">
    <location>
        <begin position="12"/>
        <end position="35"/>
    </location>
</feature>
<keyword evidence="9" id="KW-1185">Reference proteome</keyword>
<comment type="subcellular location">
    <subcellularLocation>
        <location evidence="1">Cell inner membrane</location>
    </subcellularLocation>
</comment>
<dbReference type="InterPro" id="IPR004960">
    <property type="entry name" value="LipA_acyltrans"/>
</dbReference>
<dbReference type="PIRSF" id="PIRSF026649">
    <property type="entry name" value="MsbB"/>
    <property type="match status" value="1"/>
</dbReference>
<dbReference type="Pfam" id="PF03279">
    <property type="entry name" value="Lip_A_acyltrans"/>
    <property type="match status" value="1"/>
</dbReference>
<evidence type="ECO:0000313" key="9">
    <source>
        <dbReference type="Proteomes" id="UP000310016"/>
    </source>
</evidence>
<evidence type="ECO:0000256" key="7">
    <source>
        <dbReference type="SAM" id="Phobius"/>
    </source>
</evidence>
<dbReference type="PANTHER" id="PTHR30606">
    <property type="entry name" value="LIPID A BIOSYNTHESIS LAUROYL ACYLTRANSFERASE"/>
    <property type="match status" value="1"/>
</dbReference>
<evidence type="ECO:0000256" key="5">
    <source>
        <dbReference type="ARBA" id="ARBA00023136"/>
    </source>
</evidence>
<evidence type="ECO:0000313" key="8">
    <source>
        <dbReference type="EMBL" id="TJZ79159.1"/>
    </source>
</evidence>